<dbReference type="AlphaFoldDB" id="A0A4C1XL59"/>
<sequence>MASTLFVTGQPERGSSLVSKLPDWKSFNQFCDTNSTTKEILLVHFTYEIPKNFFGGDVKPKVLDVVAMVVTVVSSSHAHWADVGGLKSKGAY</sequence>
<comment type="caution">
    <text evidence="1">The sequence shown here is derived from an EMBL/GenBank/DDBJ whole genome shotgun (WGS) entry which is preliminary data.</text>
</comment>
<reference evidence="1 2" key="1">
    <citation type="journal article" date="2019" name="Commun. Biol.">
        <title>The bagworm genome reveals a unique fibroin gene that provides high tensile strength.</title>
        <authorList>
            <person name="Kono N."/>
            <person name="Nakamura H."/>
            <person name="Ohtoshi R."/>
            <person name="Tomita M."/>
            <person name="Numata K."/>
            <person name="Arakawa K."/>
        </authorList>
    </citation>
    <scope>NUCLEOTIDE SEQUENCE [LARGE SCALE GENOMIC DNA]</scope>
</reference>
<dbReference type="EMBL" id="BGZK01000856">
    <property type="protein sequence ID" value="GBP63019.1"/>
    <property type="molecule type" value="Genomic_DNA"/>
</dbReference>
<keyword evidence="2" id="KW-1185">Reference proteome</keyword>
<proteinExistence type="predicted"/>
<name>A0A4C1XL59_EUMVA</name>
<accession>A0A4C1XL59</accession>
<gene>
    <name evidence="1" type="ORF">EVAR_43767_1</name>
</gene>
<dbReference type="Proteomes" id="UP000299102">
    <property type="component" value="Unassembled WGS sequence"/>
</dbReference>
<evidence type="ECO:0000313" key="2">
    <source>
        <dbReference type="Proteomes" id="UP000299102"/>
    </source>
</evidence>
<protein>
    <submittedName>
        <fullName evidence="1">Uncharacterized protein</fullName>
    </submittedName>
</protein>
<evidence type="ECO:0000313" key="1">
    <source>
        <dbReference type="EMBL" id="GBP63019.1"/>
    </source>
</evidence>
<organism evidence="1 2">
    <name type="scientific">Eumeta variegata</name>
    <name type="common">Bagworm moth</name>
    <name type="synonym">Eumeta japonica</name>
    <dbReference type="NCBI Taxonomy" id="151549"/>
    <lineage>
        <taxon>Eukaryota</taxon>
        <taxon>Metazoa</taxon>
        <taxon>Ecdysozoa</taxon>
        <taxon>Arthropoda</taxon>
        <taxon>Hexapoda</taxon>
        <taxon>Insecta</taxon>
        <taxon>Pterygota</taxon>
        <taxon>Neoptera</taxon>
        <taxon>Endopterygota</taxon>
        <taxon>Lepidoptera</taxon>
        <taxon>Glossata</taxon>
        <taxon>Ditrysia</taxon>
        <taxon>Tineoidea</taxon>
        <taxon>Psychidae</taxon>
        <taxon>Oiketicinae</taxon>
        <taxon>Eumeta</taxon>
    </lineage>
</organism>